<evidence type="ECO:0000313" key="4">
    <source>
        <dbReference type="EMBL" id="MFD1747375.1"/>
    </source>
</evidence>
<proteinExistence type="predicted"/>
<keyword evidence="5" id="KW-1185">Reference proteome</keyword>
<reference evidence="5" key="1">
    <citation type="journal article" date="2019" name="Int. J. Syst. Evol. Microbiol.">
        <title>The Global Catalogue of Microorganisms (GCM) 10K type strain sequencing project: providing services to taxonomists for standard genome sequencing and annotation.</title>
        <authorList>
            <consortium name="The Broad Institute Genomics Platform"/>
            <consortium name="The Broad Institute Genome Sequencing Center for Infectious Disease"/>
            <person name="Wu L."/>
            <person name="Ma J."/>
        </authorList>
    </citation>
    <scope>NUCLEOTIDE SEQUENCE [LARGE SCALE GENOMIC DNA]</scope>
    <source>
        <strain evidence="5">CG52</strain>
    </source>
</reference>
<accession>A0ABW4MA49</accession>
<comment type="caution">
    <text evidence="4">The sequence shown here is derived from an EMBL/GenBank/DDBJ whole genome shotgun (WGS) entry which is preliminary data.</text>
</comment>
<dbReference type="Pfam" id="PF03428">
    <property type="entry name" value="RP-C"/>
    <property type="match status" value="1"/>
</dbReference>
<dbReference type="Proteomes" id="UP001597322">
    <property type="component" value="Unassembled WGS sequence"/>
</dbReference>
<dbReference type="Pfam" id="PF11800">
    <property type="entry name" value="RP-C_C"/>
    <property type="match status" value="1"/>
</dbReference>
<dbReference type="InterPro" id="IPR005090">
    <property type="entry name" value="RepC_N"/>
</dbReference>
<dbReference type="NCBIfam" id="NF010396">
    <property type="entry name" value="PRK13824.1"/>
    <property type="match status" value="1"/>
</dbReference>
<evidence type="ECO:0000256" key="1">
    <source>
        <dbReference type="SAM" id="MobiDB-lite"/>
    </source>
</evidence>
<dbReference type="NCBIfam" id="NF040974">
    <property type="entry name" value="RepABC_RepC"/>
    <property type="match status" value="1"/>
</dbReference>
<sequence>MHPTNVTTPFGRRGVSLAVVQRQLDVKAIAAGKSVDKWRVFRDIAEARPVLGLQDRSLAVLNALLSFHPETELVEGEPLVVFPSNVQLSLRAHGIADATLRRHLACLVEAGLILRRDSANGKRFARKSSEGRVEDAFGFDLSPLLLRAEEFAVTAQTVVAERVELRRLREQVTIGRRDIRKLISAALEEGSPGDWVALEEEYIQLIATFPKVWTLEIARRTVAALGQLQTRVLNHLESRQKSENMNGNADQNERHIQNSNTKPPNELEPCFRKDGDDGSSTKQRLDDKPAFPLGLVLRACPEISAYGPKGLVESWKDLMAAAVVVRSMLGVSPSAYQTACEVLGPENAAITIACILERAQHINSAGGYLRNLVERAKRGEFSIGPMVMALVRTNGQMSSQTG</sequence>
<evidence type="ECO:0000259" key="2">
    <source>
        <dbReference type="Pfam" id="PF03428"/>
    </source>
</evidence>
<feature type="domain" description="Plasmid replication protein C C-terminal" evidence="3">
    <location>
        <begin position="292"/>
        <end position="392"/>
    </location>
</feature>
<name>A0ABW4MA49_9HYPH</name>
<evidence type="ECO:0000313" key="5">
    <source>
        <dbReference type="Proteomes" id="UP001597322"/>
    </source>
</evidence>
<feature type="region of interest" description="Disordered" evidence="1">
    <location>
        <begin position="238"/>
        <end position="286"/>
    </location>
</feature>
<protein>
    <submittedName>
        <fullName evidence="4">Plasmid replication protein RepC</fullName>
    </submittedName>
</protein>
<dbReference type="EMBL" id="JBHUEQ010000035">
    <property type="protein sequence ID" value="MFD1747375.1"/>
    <property type="molecule type" value="Genomic_DNA"/>
</dbReference>
<gene>
    <name evidence="4" type="primary">repC</name>
    <name evidence="4" type="ORF">ACFSE1_18030</name>
</gene>
<dbReference type="InterPro" id="IPR047611">
    <property type="entry name" value="RepABC_RepC"/>
</dbReference>
<dbReference type="RefSeq" id="WP_377404534.1">
    <property type="nucleotide sequence ID" value="NZ_JBHUEQ010000035.1"/>
</dbReference>
<evidence type="ECO:0000259" key="3">
    <source>
        <dbReference type="Pfam" id="PF11800"/>
    </source>
</evidence>
<feature type="domain" description="Plasmid replication protein C N-terminal" evidence="2">
    <location>
        <begin position="13"/>
        <end position="186"/>
    </location>
</feature>
<dbReference type="InterPro" id="IPR021760">
    <property type="entry name" value="RepC_C"/>
</dbReference>
<organism evidence="4 5">
    <name type="scientific">Rhizobium helianthi</name>
    <dbReference type="NCBI Taxonomy" id="1132695"/>
    <lineage>
        <taxon>Bacteria</taxon>
        <taxon>Pseudomonadati</taxon>
        <taxon>Pseudomonadota</taxon>
        <taxon>Alphaproteobacteria</taxon>
        <taxon>Hyphomicrobiales</taxon>
        <taxon>Rhizobiaceae</taxon>
        <taxon>Rhizobium/Agrobacterium group</taxon>
        <taxon>Rhizobium</taxon>
    </lineage>
</organism>